<keyword evidence="1" id="KW-0732">Signal</keyword>
<evidence type="ECO:0000313" key="3">
    <source>
        <dbReference type="Proteomes" id="UP001631957"/>
    </source>
</evidence>
<dbReference type="Proteomes" id="UP001631957">
    <property type="component" value="Unassembled WGS sequence"/>
</dbReference>
<reference evidence="2 3" key="1">
    <citation type="submission" date="2024-12" db="EMBL/GenBank/DDBJ databases">
        <title>Forecasting of Potato common scab and diversities of Pathogenic streptomyces spp. in china.</title>
        <authorList>
            <person name="Handique U."/>
            <person name="Wu J."/>
        </authorList>
    </citation>
    <scope>NUCLEOTIDE SEQUENCE [LARGE SCALE GENOMIC DNA]</scope>
    <source>
        <strain evidence="2 3">ZRIMU1530</strain>
    </source>
</reference>
<gene>
    <name evidence="2" type="ORF">ACKI18_06970</name>
</gene>
<feature type="chain" id="PRO_5047307431" description="Secreted protein" evidence="1">
    <location>
        <begin position="28"/>
        <end position="129"/>
    </location>
</feature>
<protein>
    <recommendedName>
        <fullName evidence="4">Secreted protein</fullName>
    </recommendedName>
</protein>
<evidence type="ECO:0000256" key="1">
    <source>
        <dbReference type="SAM" id="SignalP"/>
    </source>
</evidence>
<evidence type="ECO:0008006" key="4">
    <source>
        <dbReference type="Google" id="ProtNLM"/>
    </source>
</evidence>
<proteinExistence type="predicted"/>
<feature type="signal peptide" evidence="1">
    <location>
        <begin position="1"/>
        <end position="27"/>
    </location>
</feature>
<name>A0ABW9HLW7_9ACTN</name>
<organism evidence="2 3">
    <name type="scientific">Streptomyces niveiscabiei</name>
    <dbReference type="NCBI Taxonomy" id="164115"/>
    <lineage>
        <taxon>Bacteria</taxon>
        <taxon>Bacillati</taxon>
        <taxon>Actinomycetota</taxon>
        <taxon>Actinomycetes</taxon>
        <taxon>Kitasatosporales</taxon>
        <taxon>Streptomycetaceae</taxon>
        <taxon>Streptomyces</taxon>
    </lineage>
</organism>
<keyword evidence="3" id="KW-1185">Reference proteome</keyword>
<accession>A0ABW9HLW7</accession>
<dbReference type="EMBL" id="JBJVNI010000003">
    <property type="protein sequence ID" value="MFM9608448.1"/>
    <property type="molecule type" value="Genomic_DNA"/>
</dbReference>
<evidence type="ECO:0000313" key="2">
    <source>
        <dbReference type="EMBL" id="MFM9608448.1"/>
    </source>
</evidence>
<comment type="caution">
    <text evidence="2">The sequence shown here is derived from an EMBL/GenBank/DDBJ whole genome shotgun (WGS) entry which is preliminary data.</text>
</comment>
<dbReference type="RefSeq" id="WP_409120774.1">
    <property type="nucleotide sequence ID" value="NZ_JBJVNI010000003.1"/>
</dbReference>
<sequence length="129" mass="13236">MKLRDCLTSAGAAAALLTAMSSAPAHAQDFGFGCINPGGAAIYTVCEMGIHLGGGETVEVDLHESGGYLVHVCVEPAGGGWDLGCQWLAPGSRARVATNTTGYTRSVQLIVDTNALVDVRAAGVYRKVA</sequence>